<evidence type="ECO:0000313" key="2">
    <source>
        <dbReference type="Proteomes" id="UP000283523"/>
    </source>
</evidence>
<keyword evidence="2" id="KW-1185">Reference proteome</keyword>
<evidence type="ECO:0000313" key="1">
    <source>
        <dbReference type="EMBL" id="RIV20341.1"/>
    </source>
</evidence>
<dbReference type="RefSeq" id="WP_119669508.1">
    <property type="nucleotide sequence ID" value="NZ_QXED01000006.1"/>
</dbReference>
<organism evidence="1 2">
    <name type="scientific">Fibrisoma montanum</name>
    <dbReference type="NCBI Taxonomy" id="2305895"/>
    <lineage>
        <taxon>Bacteria</taxon>
        <taxon>Pseudomonadati</taxon>
        <taxon>Bacteroidota</taxon>
        <taxon>Cytophagia</taxon>
        <taxon>Cytophagales</taxon>
        <taxon>Spirosomataceae</taxon>
        <taxon>Fibrisoma</taxon>
    </lineage>
</organism>
<proteinExistence type="predicted"/>
<dbReference type="AlphaFoldDB" id="A0A418M3M9"/>
<protein>
    <submittedName>
        <fullName evidence="1">Uncharacterized protein</fullName>
    </submittedName>
</protein>
<dbReference type="EMBL" id="QXED01000006">
    <property type="protein sequence ID" value="RIV20341.1"/>
    <property type="molecule type" value="Genomic_DNA"/>
</dbReference>
<reference evidence="1 2" key="1">
    <citation type="submission" date="2018-08" db="EMBL/GenBank/DDBJ databases">
        <title>Fibrisoma montanum sp. nov., isolated from Danxia mountain soil.</title>
        <authorList>
            <person name="Huang Y."/>
        </authorList>
    </citation>
    <scope>NUCLEOTIDE SEQUENCE [LARGE SCALE GENOMIC DNA]</scope>
    <source>
        <strain evidence="1 2">HYT19</strain>
    </source>
</reference>
<gene>
    <name evidence="1" type="ORF">DYU11_20025</name>
</gene>
<comment type="caution">
    <text evidence="1">The sequence shown here is derived from an EMBL/GenBank/DDBJ whole genome shotgun (WGS) entry which is preliminary data.</text>
</comment>
<dbReference type="Proteomes" id="UP000283523">
    <property type="component" value="Unassembled WGS sequence"/>
</dbReference>
<name>A0A418M3M9_9BACT</name>
<sequence length="142" mass="14392">MKFGNDIDLNSNELKSANGLTDASGAPAATSGIPTVAPGAAAGTGATATLEAGSNDRRGAVTINYGSSGSLNSGAIFALTFSTPFSAKPVVLINGANNLTQGNNTRFYMDETTVSTSQFAVAARSTTFGNSSVVRFTYIVQP</sequence>
<accession>A0A418M3M9</accession>